<name>A0AAP2DK80_9BACT</name>
<dbReference type="AlphaFoldDB" id="A0AAP2DK80"/>
<organism evidence="3 4">
    <name type="scientific">Chryseosolibacter histidini</name>
    <dbReference type="NCBI Taxonomy" id="2782349"/>
    <lineage>
        <taxon>Bacteria</taxon>
        <taxon>Pseudomonadati</taxon>
        <taxon>Bacteroidota</taxon>
        <taxon>Cytophagia</taxon>
        <taxon>Cytophagales</taxon>
        <taxon>Chryseotaleaceae</taxon>
        <taxon>Chryseosolibacter</taxon>
    </lineage>
</organism>
<evidence type="ECO:0000256" key="1">
    <source>
        <dbReference type="ARBA" id="ARBA00008542"/>
    </source>
</evidence>
<dbReference type="Proteomes" id="UP001319200">
    <property type="component" value="Unassembled WGS sequence"/>
</dbReference>
<keyword evidence="4" id="KW-1185">Reference proteome</keyword>
<dbReference type="Pfam" id="PF01965">
    <property type="entry name" value="DJ-1_PfpI"/>
    <property type="match status" value="1"/>
</dbReference>
<reference evidence="3 4" key="1">
    <citation type="submission" date="2021-05" db="EMBL/GenBank/DDBJ databases">
        <title>A Polyphasic approach of four new species of the genus Ohtaekwangia: Ohtaekwangia histidinii sp. nov., Ohtaekwangia cretensis sp. nov., Ohtaekwangia indiensis sp. nov., Ohtaekwangia reichenbachii sp. nov. from diverse environment.</title>
        <authorList>
            <person name="Octaviana S."/>
        </authorList>
    </citation>
    <scope>NUCLEOTIDE SEQUENCE [LARGE SCALE GENOMIC DNA]</scope>
    <source>
        <strain evidence="3 4">PWU4</strain>
    </source>
</reference>
<dbReference type="PROSITE" id="PS51273">
    <property type="entry name" value="GATASE_TYPE_1"/>
    <property type="match status" value="1"/>
</dbReference>
<protein>
    <submittedName>
        <fullName evidence="3">Type 1 glutamine amidotransferase</fullName>
    </submittedName>
</protein>
<dbReference type="PROSITE" id="PS51276">
    <property type="entry name" value="PEPTIDASE_C56_PFPI"/>
    <property type="match status" value="1"/>
</dbReference>
<feature type="domain" description="DJ-1/PfpI" evidence="2">
    <location>
        <begin position="8"/>
        <end position="175"/>
    </location>
</feature>
<accession>A0AAP2DK80</accession>
<proteinExistence type="inferred from homology"/>
<dbReference type="PANTHER" id="PTHR42733:SF12">
    <property type="entry name" value="PROTEINASE"/>
    <property type="match status" value="1"/>
</dbReference>
<keyword evidence="3" id="KW-0315">Glutamine amidotransferase</keyword>
<dbReference type="CDD" id="cd03134">
    <property type="entry name" value="GATase1_PfpI_like"/>
    <property type="match status" value="1"/>
</dbReference>
<comment type="caution">
    <text evidence="3">The sequence shown here is derived from an EMBL/GenBank/DDBJ whole genome shotgun (WGS) entry which is preliminary data.</text>
</comment>
<dbReference type="EMBL" id="JAHESF010000011">
    <property type="protein sequence ID" value="MBT1697865.1"/>
    <property type="molecule type" value="Genomic_DNA"/>
</dbReference>
<evidence type="ECO:0000259" key="2">
    <source>
        <dbReference type="Pfam" id="PF01965"/>
    </source>
</evidence>
<dbReference type="PANTHER" id="PTHR42733">
    <property type="entry name" value="DJ-1 PROTEIN"/>
    <property type="match status" value="1"/>
</dbReference>
<dbReference type="Gene3D" id="3.40.50.880">
    <property type="match status" value="1"/>
</dbReference>
<evidence type="ECO:0000313" key="4">
    <source>
        <dbReference type="Proteomes" id="UP001319200"/>
    </source>
</evidence>
<dbReference type="RefSeq" id="WP_254163735.1">
    <property type="nucleotide sequence ID" value="NZ_JAHESF010000011.1"/>
</dbReference>
<sequence>MAQLKDLKVAILTENGFEQVELTSPKEAMEKAGVTVHIVSPQKKEVKAWDVDKWGITLPVDVTLDEANPEDYDGLMLPGGVLNPDKLRANTKAVDFVKHFLESGKPLAAICHGPQTMIETGMLKDRVMTSYPSVKTDLINAGVNWVDKEVVVDHGLVTSRSPKDLGPFNKKLLEELAEGIHA</sequence>
<dbReference type="NCBIfam" id="TIGR01382">
    <property type="entry name" value="PfpI"/>
    <property type="match status" value="1"/>
</dbReference>
<evidence type="ECO:0000313" key="3">
    <source>
        <dbReference type="EMBL" id="MBT1697865.1"/>
    </source>
</evidence>
<dbReference type="InterPro" id="IPR002818">
    <property type="entry name" value="DJ-1/PfpI"/>
</dbReference>
<gene>
    <name evidence="3" type="ORF">KK083_13310</name>
</gene>
<comment type="similarity">
    <text evidence="1">Belongs to the peptidase C56 family.</text>
</comment>
<dbReference type="InterPro" id="IPR006286">
    <property type="entry name" value="C56_PfpI-like"/>
</dbReference>
<dbReference type="SUPFAM" id="SSF52317">
    <property type="entry name" value="Class I glutamine amidotransferase-like"/>
    <property type="match status" value="1"/>
</dbReference>
<dbReference type="InterPro" id="IPR029062">
    <property type="entry name" value="Class_I_gatase-like"/>
</dbReference>